<feature type="transmembrane region" description="Helical" evidence="9">
    <location>
        <begin position="123"/>
        <end position="144"/>
    </location>
</feature>
<dbReference type="PANTHER" id="PTHR38438:SF1">
    <property type="entry name" value="RIBOFLAVIN TRANSPORTER RIBU"/>
    <property type="match status" value="1"/>
</dbReference>
<keyword evidence="3 8" id="KW-0813">Transport</keyword>
<dbReference type="Gene3D" id="1.10.1760.20">
    <property type="match status" value="1"/>
</dbReference>
<dbReference type="GO" id="GO:0005886">
    <property type="term" value="C:plasma membrane"/>
    <property type="evidence" value="ECO:0007669"/>
    <property type="project" value="UniProtKB-SubCell"/>
</dbReference>
<evidence type="ECO:0000313" key="10">
    <source>
        <dbReference type="EMBL" id="ADK68655.1"/>
    </source>
</evidence>
<proteinExistence type="inferred from homology"/>
<feature type="transmembrane region" description="Helical" evidence="9">
    <location>
        <begin position="156"/>
        <end position="183"/>
    </location>
</feature>
<feature type="transmembrane region" description="Helical" evidence="9">
    <location>
        <begin position="25"/>
        <end position="47"/>
    </location>
</feature>
<reference evidence="10 11" key="1">
    <citation type="journal article" date="2010" name="Stand. Genomic Sci.">
        <title>Complete genome sequence of Olsenella uli type strain (VPI D76D-27C).</title>
        <authorList>
            <person name="Goker M."/>
            <person name="Held B."/>
            <person name="Lucas S."/>
            <person name="Nolan M."/>
            <person name="Yasawong M."/>
            <person name="Glavina Del Rio T."/>
            <person name="Tice H."/>
            <person name="Cheng J.F."/>
            <person name="Bruce D."/>
            <person name="Detter J.C."/>
            <person name="Tapia R."/>
            <person name="Han C."/>
            <person name="Goodwin L."/>
            <person name="Pitluck S."/>
            <person name="Liolios K."/>
            <person name="Ivanova N."/>
            <person name="Mavromatis K."/>
            <person name="Mikhailova N."/>
            <person name="Pati A."/>
            <person name="Chen A."/>
            <person name="Palaniappan K."/>
            <person name="Land M."/>
            <person name="Hauser L."/>
            <person name="Chang Y.J."/>
            <person name="Jeffries C.D."/>
            <person name="Rohde M."/>
            <person name="Sikorski J."/>
            <person name="Pukall R."/>
            <person name="Woyke T."/>
            <person name="Bristow J."/>
            <person name="Eisen J.A."/>
            <person name="Markowitz V."/>
            <person name="Hugenholtz P."/>
            <person name="Kyrpides N.C."/>
            <person name="Klenk H.P."/>
            <person name="Lapidus A."/>
        </authorList>
    </citation>
    <scope>NUCLEOTIDE SEQUENCE [LARGE SCALE GENOMIC DNA]</scope>
    <source>
        <strain evidence="11">ATCC 49627 / DSM 7084 / CIP 109912 / JCM 12494 / NCIMB 702895 / VPI D76D-27C</strain>
    </source>
</reference>
<dbReference type="OrthoDB" id="9809216at2"/>
<evidence type="ECO:0000256" key="6">
    <source>
        <dbReference type="ARBA" id="ARBA00022989"/>
    </source>
</evidence>
<comment type="similarity">
    <text evidence="2 8">Belongs to the prokaryotic riboflavin transporter (P-RFT) (TC 2.A.87) family.</text>
</comment>
<organism evidence="10 11">
    <name type="scientific">Olsenella uli (strain ATCC 49627 / DSM 7084 / CCUG 31166 / CIP 109912 / JCM 12494 / LMG 11480 / NCIMB 702895 / VPI D76D-27C)</name>
    <name type="common">Lactobacillus uli</name>
    <dbReference type="NCBI Taxonomy" id="633147"/>
    <lineage>
        <taxon>Bacteria</taxon>
        <taxon>Bacillati</taxon>
        <taxon>Actinomycetota</taxon>
        <taxon>Coriobacteriia</taxon>
        <taxon>Coriobacteriales</taxon>
        <taxon>Atopobiaceae</taxon>
        <taxon>Olsenella</taxon>
    </lineage>
</organism>
<gene>
    <name evidence="10" type="ordered locus">Olsu_1556</name>
</gene>
<dbReference type="Proteomes" id="UP000000333">
    <property type="component" value="Chromosome"/>
</dbReference>
<dbReference type="PIRSF" id="PIRSF037778">
    <property type="entry name" value="UCP037778_transp_RibU"/>
    <property type="match status" value="1"/>
</dbReference>
<dbReference type="AlphaFoldDB" id="E1QX02"/>
<evidence type="ECO:0000256" key="8">
    <source>
        <dbReference type="PIRNR" id="PIRNR037778"/>
    </source>
</evidence>
<protein>
    <recommendedName>
        <fullName evidence="8">Riboflavin transporter</fullName>
    </recommendedName>
</protein>
<dbReference type="PANTHER" id="PTHR38438">
    <property type="entry name" value="RIBOFLAVIN TRANSPORTER RIBU"/>
    <property type="match status" value="1"/>
</dbReference>
<name>E1QX02_OLSUV</name>
<dbReference type="GO" id="GO:0032217">
    <property type="term" value="F:riboflavin transmembrane transporter activity"/>
    <property type="evidence" value="ECO:0007669"/>
    <property type="project" value="UniProtKB-UniRule"/>
</dbReference>
<feature type="transmembrane region" description="Helical" evidence="9">
    <location>
        <begin position="90"/>
        <end position="111"/>
    </location>
</feature>
<evidence type="ECO:0000256" key="9">
    <source>
        <dbReference type="SAM" id="Phobius"/>
    </source>
</evidence>
<keyword evidence="7 8" id="KW-0472">Membrane</keyword>
<evidence type="ECO:0000256" key="4">
    <source>
        <dbReference type="ARBA" id="ARBA00022475"/>
    </source>
</evidence>
<dbReference type="STRING" id="633147.Olsu_1556"/>
<evidence type="ECO:0000256" key="7">
    <source>
        <dbReference type="ARBA" id="ARBA00023136"/>
    </source>
</evidence>
<keyword evidence="4 8" id="KW-1003">Cell membrane</keyword>
<keyword evidence="5 9" id="KW-0812">Transmembrane</keyword>
<accession>E1QX02</accession>
<keyword evidence="11" id="KW-1185">Reference proteome</keyword>
<comment type="subcellular location">
    <subcellularLocation>
        <location evidence="1">Cell membrane</location>
        <topology evidence="1">Multi-pass membrane protein</topology>
    </subcellularLocation>
</comment>
<dbReference type="RefSeq" id="WP_013252407.1">
    <property type="nucleotide sequence ID" value="NC_014363.1"/>
</dbReference>
<evidence type="ECO:0000256" key="1">
    <source>
        <dbReference type="ARBA" id="ARBA00004651"/>
    </source>
</evidence>
<evidence type="ECO:0000256" key="2">
    <source>
        <dbReference type="ARBA" id="ARBA00005540"/>
    </source>
</evidence>
<dbReference type="PATRIC" id="fig|633147.7.peg.1254"/>
<dbReference type="KEGG" id="ols:Olsu_1556"/>
<evidence type="ECO:0000256" key="5">
    <source>
        <dbReference type="ARBA" id="ARBA00022692"/>
    </source>
</evidence>
<dbReference type="Pfam" id="PF12822">
    <property type="entry name" value="ECF_trnsprt"/>
    <property type="match status" value="1"/>
</dbReference>
<dbReference type="eggNOG" id="COG3601">
    <property type="taxonomic scope" value="Bacteria"/>
</dbReference>
<dbReference type="HOGENOM" id="CLU_086673_0_0_11"/>
<dbReference type="InterPro" id="IPR024529">
    <property type="entry name" value="ECF_trnsprt_substrate-spec"/>
</dbReference>
<dbReference type="GeneID" id="78512941"/>
<dbReference type="InterPro" id="IPR025720">
    <property type="entry name" value="RibU"/>
</dbReference>
<evidence type="ECO:0000313" key="11">
    <source>
        <dbReference type="Proteomes" id="UP000000333"/>
    </source>
</evidence>
<comment type="function">
    <text evidence="8">Probably a riboflavin-binding protein that interacts with the energy-coupling factor (ECF) ABC-transporter complex.</text>
</comment>
<evidence type="ECO:0000256" key="3">
    <source>
        <dbReference type="ARBA" id="ARBA00022448"/>
    </source>
</evidence>
<sequence>MATTTGRHDTHATTAQGGGWSTKRIAVTALFCAVAAICTLLLEFPILPGVTWLKYDPSGIVALVAGFAFGPSTAAVVSVIPYLVHLATQSGVYGVIMAILATLSLSVPAALVYRRDTTMRGAVLGMAVGAVVCLVACILGNIAITPLYAGMSADAVVALVVPALLPFNLLKIAINCVVAALVYKPVSKALVG</sequence>
<dbReference type="EMBL" id="CP002106">
    <property type="protein sequence ID" value="ADK68655.1"/>
    <property type="molecule type" value="Genomic_DNA"/>
</dbReference>
<feature type="transmembrane region" description="Helical" evidence="9">
    <location>
        <begin position="59"/>
        <end position="84"/>
    </location>
</feature>
<keyword evidence="6 9" id="KW-1133">Transmembrane helix</keyword>